<accession>A0A2A2H2W9</accession>
<keyword evidence="2" id="KW-1185">Reference proteome</keyword>
<organism evidence="1 2">
    <name type="scientific">Methanobacterium bryantii</name>
    <dbReference type="NCBI Taxonomy" id="2161"/>
    <lineage>
        <taxon>Archaea</taxon>
        <taxon>Methanobacteriati</taxon>
        <taxon>Methanobacteriota</taxon>
        <taxon>Methanomada group</taxon>
        <taxon>Methanobacteria</taxon>
        <taxon>Methanobacteriales</taxon>
        <taxon>Methanobacteriaceae</taxon>
        <taxon>Methanobacterium</taxon>
    </lineage>
</organism>
<sequence>MYGKVKIIENYLCNTFNIISNMKEYNYDEVWTEVIKFVLELHKNPKHKPKTVKDAQNMLEFIPAIRNIIYTIDDTDKYLEMVIMADELEELLHGDLKELQNDVNE</sequence>
<protein>
    <submittedName>
        <fullName evidence="1">Uncharacterized protein</fullName>
    </submittedName>
</protein>
<comment type="caution">
    <text evidence="1">The sequence shown here is derived from an EMBL/GenBank/DDBJ whole genome shotgun (WGS) entry which is preliminary data.</text>
</comment>
<evidence type="ECO:0000313" key="2">
    <source>
        <dbReference type="Proteomes" id="UP000217784"/>
    </source>
</evidence>
<dbReference type="AlphaFoldDB" id="A0A2A2H2W9"/>
<dbReference type="EMBL" id="LMVM01000037">
    <property type="protein sequence ID" value="PAV03771.1"/>
    <property type="molecule type" value="Genomic_DNA"/>
</dbReference>
<name>A0A2A2H2W9_METBR</name>
<gene>
    <name evidence="1" type="ORF">ASJ80_02075</name>
</gene>
<dbReference type="Proteomes" id="UP000217784">
    <property type="component" value="Unassembled WGS sequence"/>
</dbReference>
<proteinExistence type="predicted"/>
<evidence type="ECO:0000313" key="1">
    <source>
        <dbReference type="EMBL" id="PAV03771.1"/>
    </source>
</evidence>
<reference evidence="1 2" key="1">
    <citation type="journal article" date="2017" name="BMC Genomics">
        <title>Genomic analysis of methanogenic archaea reveals a shift towards energy conservation.</title>
        <authorList>
            <person name="Gilmore S.P."/>
            <person name="Henske J.K."/>
            <person name="Sexton J.A."/>
            <person name="Solomon K.V."/>
            <person name="Seppala S."/>
            <person name="Yoo J.I."/>
            <person name="Huyett L.M."/>
            <person name="Pressman A."/>
            <person name="Cogan J.Z."/>
            <person name="Kivenson V."/>
            <person name="Peng X."/>
            <person name="Tan Y."/>
            <person name="Valentine D.L."/>
            <person name="O'Malley M.A."/>
        </authorList>
    </citation>
    <scope>NUCLEOTIDE SEQUENCE [LARGE SCALE GENOMIC DNA]</scope>
    <source>
        <strain evidence="1 2">M.o.H.</strain>
    </source>
</reference>